<dbReference type="Proteomes" id="UP000280819">
    <property type="component" value="Unassembled WGS sequence"/>
</dbReference>
<keyword evidence="1" id="KW-0472">Membrane</keyword>
<dbReference type="EMBL" id="RQZG01000018">
    <property type="protein sequence ID" value="RRD03581.1"/>
    <property type="molecule type" value="Genomic_DNA"/>
</dbReference>
<gene>
    <name evidence="2" type="ORF">EII34_13410</name>
</gene>
<feature type="transmembrane region" description="Helical" evidence="1">
    <location>
        <begin position="42"/>
        <end position="62"/>
    </location>
</feature>
<dbReference type="OrthoDB" id="9973756at2"/>
<evidence type="ECO:0000313" key="3">
    <source>
        <dbReference type="Proteomes" id="UP000280819"/>
    </source>
</evidence>
<name>A0A3P1T2A7_9ACTN</name>
<evidence type="ECO:0000256" key="1">
    <source>
        <dbReference type="SAM" id="Phobius"/>
    </source>
</evidence>
<dbReference type="AlphaFoldDB" id="A0A3P1T2A7"/>
<evidence type="ECO:0000313" key="2">
    <source>
        <dbReference type="EMBL" id="RRD03581.1"/>
    </source>
</evidence>
<organism evidence="2 3">
    <name type="scientific">Arachnia propionica</name>
    <dbReference type="NCBI Taxonomy" id="1750"/>
    <lineage>
        <taxon>Bacteria</taxon>
        <taxon>Bacillati</taxon>
        <taxon>Actinomycetota</taxon>
        <taxon>Actinomycetes</taxon>
        <taxon>Propionibacteriales</taxon>
        <taxon>Propionibacteriaceae</taxon>
        <taxon>Arachnia</taxon>
    </lineage>
</organism>
<comment type="caution">
    <text evidence="2">The sequence shown here is derived from an EMBL/GenBank/DDBJ whole genome shotgun (WGS) entry which is preliminary data.</text>
</comment>
<feature type="transmembrane region" description="Helical" evidence="1">
    <location>
        <begin position="131"/>
        <end position="164"/>
    </location>
</feature>
<reference evidence="2 3" key="1">
    <citation type="submission" date="2018-11" db="EMBL/GenBank/DDBJ databases">
        <title>Genomes From Bacteria Associated with the Canine Oral Cavity: a Test Case for Automated Genome-Based Taxonomic Assignment.</title>
        <authorList>
            <person name="Coil D.A."/>
            <person name="Jospin G."/>
            <person name="Darling A.E."/>
            <person name="Wallis C."/>
            <person name="Davis I.J."/>
            <person name="Harris S."/>
            <person name="Eisen J.A."/>
            <person name="Holcombe L.J."/>
            <person name="O'Flynn C."/>
        </authorList>
    </citation>
    <scope>NUCLEOTIDE SEQUENCE [LARGE SCALE GENOMIC DNA]</scope>
    <source>
        <strain evidence="2 3">OH887_COT-365</strain>
    </source>
</reference>
<sequence length="204" mass="22225">MLILPLSFALWIADWVRTARQLGTTVSRWSSLIAELSSRQSARLFRFVLLQALLAALVYSGFRLGHAMGISDPTGRNIADGKSFTWQELWIMVTTYSTNAALPLQAFYGVAGWLIALNLAHLARSQLLIRILTLPVVVIIALCALAGIGIGVIGLMVLSLATWLHHPGYNVGMVSLYAAWVVILIGIAVTLPACITDAEHVYQQ</sequence>
<proteinExistence type="predicted"/>
<keyword evidence="1" id="KW-0812">Transmembrane</keyword>
<keyword evidence="1" id="KW-1133">Transmembrane helix</keyword>
<feature type="transmembrane region" description="Helical" evidence="1">
    <location>
        <begin position="176"/>
        <end position="195"/>
    </location>
</feature>
<accession>A0A3P1T2A7</accession>
<protein>
    <submittedName>
        <fullName evidence="2">Uncharacterized protein</fullName>
    </submittedName>
</protein>
<dbReference type="RefSeq" id="WP_124845673.1">
    <property type="nucleotide sequence ID" value="NZ_RQZG01000018.1"/>
</dbReference>